<evidence type="ECO:0000256" key="2">
    <source>
        <dbReference type="ARBA" id="ARBA00022475"/>
    </source>
</evidence>
<dbReference type="KEGG" id="iva:Isova_0101"/>
<evidence type="ECO:0000256" key="3">
    <source>
        <dbReference type="ARBA" id="ARBA00022692"/>
    </source>
</evidence>
<gene>
    <name evidence="8" type="ordered locus">Isova_0101</name>
</gene>
<dbReference type="PANTHER" id="PTHR33885:SF3">
    <property type="entry name" value="PHAGE SHOCK PROTEIN C"/>
    <property type="match status" value="1"/>
</dbReference>
<keyword evidence="2" id="KW-1003">Cell membrane</keyword>
<evidence type="ECO:0000256" key="4">
    <source>
        <dbReference type="ARBA" id="ARBA00022989"/>
    </source>
</evidence>
<dbReference type="Pfam" id="PF04024">
    <property type="entry name" value="PspC"/>
    <property type="match status" value="1"/>
</dbReference>
<dbReference type="GO" id="GO:0005886">
    <property type="term" value="C:plasma membrane"/>
    <property type="evidence" value="ECO:0007669"/>
    <property type="project" value="UniProtKB-SubCell"/>
</dbReference>
<dbReference type="eggNOG" id="COG1983">
    <property type="taxonomic scope" value="Bacteria"/>
</dbReference>
<dbReference type="InterPro" id="IPR007168">
    <property type="entry name" value="Phageshock_PspC_N"/>
</dbReference>
<reference evidence="8 9" key="1">
    <citation type="submission" date="2011-05" db="EMBL/GenBank/DDBJ databases">
        <title>Complete sequence of Isoptericola variabilis 225.</title>
        <authorList>
            <consortium name="US DOE Joint Genome Institute"/>
            <person name="Lucas S."/>
            <person name="Han J."/>
            <person name="Lapidus A."/>
            <person name="Cheng J.-F."/>
            <person name="Goodwin L."/>
            <person name="Pitluck S."/>
            <person name="Peters L."/>
            <person name="Mikhailova N."/>
            <person name="Zeytun A."/>
            <person name="Han C."/>
            <person name="Tapia R."/>
            <person name="Land M."/>
            <person name="Hauser L."/>
            <person name="Kyrpides N."/>
            <person name="Ivanova N."/>
            <person name="Pagani I."/>
            <person name="Siebers A."/>
            <person name="Allgaier M."/>
            <person name="Thelen M."/>
            <person name="Hugenholtz P."/>
            <person name="Gladden J."/>
            <person name="Woyke T."/>
        </authorList>
    </citation>
    <scope>NUCLEOTIDE SEQUENCE [LARGE SCALE GENOMIC DNA]</scope>
    <source>
        <strain evidence="9">225</strain>
    </source>
</reference>
<organism evidence="9">
    <name type="scientific">Isoptericola variabilis (strain 225)</name>
    <dbReference type="NCBI Taxonomy" id="743718"/>
    <lineage>
        <taxon>Bacteria</taxon>
        <taxon>Bacillati</taxon>
        <taxon>Actinomycetota</taxon>
        <taxon>Actinomycetes</taxon>
        <taxon>Micrococcales</taxon>
        <taxon>Promicromonosporaceae</taxon>
        <taxon>Isoptericola</taxon>
    </lineage>
</organism>
<keyword evidence="4 6" id="KW-1133">Transmembrane helix</keyword>
<keyword evidence="3 6" id="KW-0812">Transmembrane</keyword>
<feature type="transmembrane region" description="Helical" evidence="6">
    <location>
        <begin position="35"/>
        <end position="58"/>
    </location>
</feature>
<proteinExistence type="predicted"/>
<keyword evidence="5 6" id="KW-0472">Membrane</keyword>
<dbReference type="EMBL" id="CP002810">
    <property type="protein sequence ID" value="AEG42915.1"/>
    <property type="molecule type" value="Genomic_DNA"/>
</dbReference>
<dbReference type="STRING" id="743718.Isova_0101"/>
<dbReference type="HOGENOM" id="CLU_143433_5_0_11"/>
<evidence type="ECO:0000313" key="8">
    <source>
        <dbReference type="EMBL" id="AEG42915.1"/>
    </source>
</evidence>
<evidence type="ECO:0000256" key="5">
    <source>
        <dbReference type="ARBA" id="ARBA00023136"/>
    </source>
</evidence>
<protein>
    <submittedName>
        <fullName evidence="8">Phage shock protein C, PspC</fullName>
    </submittedName>
</protein>
<sequence>MTNGRTLYRPRSGRLLGGVCAGIADYFGWNRTLVRILTVASIIIPGPQVLAYIVAWILMPDESKAAPRA</sequence>
<dbReference type="Proteomes" id="UP000009236">
    <property type="component" value="Chromosome"/>
</dbReference>
<name>F6FQV0_ISOV2</name>
<evidence type="ECO:0000256" key="6">
    <source>
        <dbReference type="SAM" id="Phobius"/>
    </source>
</evidence>
<dbReference type="InterPro" id="IPR052027">
    <property type="entry name" value="PspC"/>
</dbReference>
<feature type="domain" description="Phage shock protein PspC N-terminal" evidence="7">
    <location>
        <begin position="5"/>
        <end position="62"/>
    </location>
</feature>
<dbReference type="PANTHER" id="PTHR33885">
    <property type="entry name" value="PHAGE SHOCK PROTEIN C"/>
    <property type="match status" value="1"/>
</dbReference>
<comment type="subcellular location">
    <subcellularLocation>
        <location evidence="1">Cell membrane</location>
        <topology evidence="1">Single-pass membrane protein</topology>
    </subcellularLocation>
</comment>
<dbReference type="RefSeq" id="WP_013837310.1">
    <property type="nucleotide sequence ID" value="NC_015588.1"/>
</dbReference>
<evidence type="ECO:0000259" key="7">
    <source>
        <dbReference type="Pfam" id="PF04024"/>
    </source>
</evidence>
<keyword evidence="9" id="KW-1185">Reference proteome</keyword>
<dbReference type="AlphaFoldDB" id="F6FQV0"/>
<evidence type="ECO:0000313" key="9">
    <source>
        <dbReference type="Proteomes" id="UP000009236"/>
    </source>
</evidence>
<evidence type="ECO:0000256" key="1">
    <source>
        <dbReference type="ARBA" id="ARBA00004162"/>
    </source>
</evidence>
<accession>F6FQV0</accession>